<dbReference type="Pfam" id="PF02244">
    <property type="entry name" value="Propep_M14"/>
    <property type="match status" value="1"/>
</dbReference>
<accession>A0A8J2KLX1</accession>
<keyword evidence="3" id="KW-1185">Reference proteome</keyword>
<evidence type="ECO:0000259" key="1">
    <source>
        <dbReference type="Pfam" id="PF02244"/>
    </source>
</evidence>
<evidence type="ECO:0000313" key="3">
    <source>
        <dbReference type="Proteomes" id="UP000708208"/>
    </source>
</evidence>
<name>A0A8J2KLX1_9HEXA</name>
<feature type="non-terminal residue" evidence="2">
    <location>
        <position position="1"/>
    </location>
</feature>
<dbReference type="EMBL" id="CAJVCH010449696">
    <property type="protein sequence ID" value="CAG7819428.1"/>
    <property type="molecule type" value="Genomic_DNA"/>
</dbReference>
<dbReference type="InterPro" id="IPR003146">
    <property type="entry name" value="M14A_act_pep"/>
</dbReference>
<dbReference type="Proteomes" id="UP000708208">
    <property type="component" value="Unassembled WGS sequence"/>
</dbReference>
<comment type="caution">
    <text evidence="2">The sequence shown here is derived from an EMBL/GenBank/DDBJ whole genome shotgun (WGS) entry which is preliminary data.</text>
</comment>
<evidence type="ECO:0000313" key="2">
    <source>
        <dbReference type="EMBL" id="CAG7819428.1"/>
    </source>
</evidence>
<reference evidence="2" key="1">
    <citation type="submission" date="2021-06" db="EMBL/GenBank/DDBJ databases">
        <authorList>
            <person name="Hodson N. C."/>
            <person name="Mongue J. A."/>
            <person name="Jaron S. K."/>
        </authorList>
    </citation>
    <scope>NUCLEOTIDE SEQUENCE</scope>
</reference>
<gene>
    <name evidence="2" type="ORF">AFUS01_LOCUS29878</name>
</gene>
<sequence length="54" mass="6101">LNNLENSGVQFWRGTALKDGNVDLMLPPHSKVELVDRLSNYGIQVDDFVDDVQK</sequence>
<proteinExistence type="predicted"/>
<protein>
    <recommendedName>
        <fullName evidence="1">Carboxypeptidase activation peptide domain-containing protein</fullName>
    </recommendedName>
</protein>
<feature type="domain" description="Carboxypeptidase activation peptide" evidence="1">
    <location>
        <begin position="1"/>
        <end position="54"/>
    </location>
</feature>
<organism evidence="2 3">
    <name type="scientific">Allacma fusca</name>
    <dbReference type="NCBI Taxonomy" id="39272"/>
    <lineage>
        <taxon>Eukaryota</taxon>
        <taxon>Metazoa</taxon>
        <taxon>Ecdysozoa</taxon>
        <taxon>Arthropoda</taxon>
        <taxon>Hexapoda</taxon>
        <taxon>Collembola</taxon>
        <taxon>Symphypleona</taxon>
        <taxon>Sminthuridae</taxon>
        <taxon>Allacma</taxon>
    </lineage>
</organism>
<dbReference type="AlphaFoldDB" id="A0A8J2KLX1"/>